<organism evidence="2 3">
    <name type="scientific">Rhizobium leguminosarum bv. viciae</name>
    <dbReference type="NCBI Taxonomy" id="387"/>
    <lineage>
        <taxon>Bacteria</taxon>
        <taxon>Pseudomonadati</taxon>
        <taxon>Pseudomonadota</taxon>
        <taxon>Alphaproteobacteria</taxon>
        <taxon>Hyphomicrobiales</taxon>
        <taxon>Rhizobiaceae</taxon>
        <taxon>Rhizobium/Agrobacterium group</taxon>
        <taxon>Rhizobium</taxon>
    </lineage>
</organism>
<evidence type="ECO:0000313" key="2">
    <source>
        <dbReference type="EMBL" id="TBX89053.1"/>
    </source>
</evidence>
<proteinExistence type="predicted"/>
<dbReference type="Proteomes" id="UP000291866">
    <property type="component" value="Unassembled WGS sequence"/>
</dbReference>
<accession>A0A8G2IWX2</accession>
<protein>
    <submittedName>
        <fullName evidence="2">Uncharacterized protein</fullName>
    </submittedName>
</protein>
<dbReference type="AlphaFoldDB" id="A0A8G2IWX2"/>
<sequence length="244" mass="27144">MCRRFLAPLAFLLLAPLHDARAAFLDRAVNVITDPLKIDAGTKNMIEVVERTNIMLHDAEEFAKKSGTAIDSSVRDYLRNVDNILGRAIGQAGGVVTQALNQVQGLEQQTFKDANAFVMCTGQVLGRDVHVTLADSLNTLGVSKPSITLFGWTIWSVKFTPQDITSPYDAYLLVRDASRAKLDAMKADDSAETVQKIFGDLIRSATETNCFYRPPNPLGTRIDAQIYEFRRLYEPWDGKVSVRF</sequence>
<gene>
    <name evidence="2" type="ORF">E0H31_25605</name>
</gene>
<evidence type="ECO:0000313" key="3">
    <source>
        <dbReference type="Proteomes" id="UP000291866"/>
    </source>
</evidence>
<evidence type="ECO:0000256" key="1">
    <source>
        <dbReference type="SAM" id="SignalP"/>
    </source>
</evidence>
<keyword evidence="1" id="KW-0732">Signal</keyword>
<dbReference type="RefSeq" id="WP_018483811.1">
    <property type="nucleotide sequence ID" value="NZ_SJLU01000014.1"/>
</dbReference>
<reference evidence="2 3" key="1">
    <citation type="submission" date="2019-02" db="EMBL/GenBank/DDBJ databases">
        <title>The competitiveness to form nodules shapes the capacities of Rhizobium leguminosarum sv viciae communities to promote symbiosis with specific hosts.</title>
        <authorList>
            <person name="Boivin S."/>
            <person name="Lepetit M."/>
        </authorList>
    </citation>
    <scope>NUCLEOTIDE SEQUENCE [LARGE SCALE GENOMIC DNA]</scope>
    <source>
        <strain evidence="2 3">SPF4F3</strain>
    </source>
</reference>
<name>A0A8G2IWX2_RHILV</name>
<dbReference type="EMBL" id="SJLU01000014">
    <property type="protein sequence ID" value="TBX89053.1"/>
    <property type="molecule type" value="Genomic_DNA"/>
</dbReference>
<feature type="signal peptide" evidence="1">
    <location>
        <begin position="1"/>
        <end position="22"/>
    </location>
</feature>
<feature type="chain" id="PRO_5034704060" evidence="1">
    <location>
        <begin position="23"/>
        <end position="244"/>
    </location>
</feature>
<comment type="caution">
    <text evidence="2">The sequence shown here is derived from an EMBL/GenBank/DDBJ whole genome shotgun (WGS) entry which is preliminary data.</text>
</comment>